<evidence type="ECO:0000256" key="2">
    <source>
        <dbReference type="SAM" id="MobiDB-lite"/>
    </source>
</evidence>
<reference evidence="3" key="1">
    <citation type="journal article" date="2022" name="Int. J. Mol. Sci.">
        <title>Draft Genome of Tanacetum Coccineum: Genomic Comparison of Closely Related Tanacetum-Family Plants.</title>
        <authorList>
            <person name="Yamashiro T."/>
            <person name="Shiraishi A."/>
            <person name="Nakayama K."/>
            <person name="Satake H."/>
        </authorList>
    </citation>
    <scope>NUCLEOTIDE SEQUENCE</scope>
</reference>
<feature type="region of interest" description="Disordered" evidence="2">
    <location>
        <begin position="389"/>
        <end position="426"/>
    </location>
</feature>
<feature type="coiled-coil region" evidence="1">
    <location>
        <begin position="243"/>
        <end position="270"/>
    </location>
</feature>
<organism evidence="3 4">
    <name type="scientific">Tanacetum coccineum</name>
    <dbReference type="NCBI Taxonomy" id="301880"/>
    <lineage>
        <taxon>Eukaryota</taxon>
        <taxon>Viridiplantae</taxon>
        <taxon>Streptophyta</taxon>
        <taxon>Embryophyta</taxon>
        <taxon>Tracheophyta</taxon>
        <taxon>Spermatophyta</taxon>
        <taxon>Magnoliopsida</taxon>
        <taxon>eudicotyledons</taxon>
        <taxon>Gunneridae</taxon>
        <taxon>Pentapetalae</taxon>
        <taxon>asterids</taxon>
        <taxon>campanulids</taxon>
        <taxon>Asterales</taxon>
        <taxon>Asteraceae</taxon>
        <taxon>Asteroideae</taxon>
        <taxon>Anthemideae</taxon>
        <taxon>Anthemidinae</taxon>
        <taxon>Tanacetum</taxon>
    </lineage>
</organism>
<feature type="compositionally biased region" description="Pro residues" evidence="2">
    <location>
        <begin position="341"/>
        <end position="357"/>
    </location>
</feature>
<keyword evidence="1" id="KW-0175">Coiled coil</keyword>
<evidence type="ECO:0000313" key="3">
    <source>
        <dbReference type="EMBL" id="GJS99807.1"/>
    </source>
</evidence>
<sequence length="565" mass="62362">MNPGLVQGKGKEKVSDKQVALDLLTLQTPKKRSPADQYIFQRRTSTQTEPTGHGESSSLYAKLGLTVSETNSDEEVPGIDVGVQDEGLAGPNPGEQDEGQAGPNPDDVAASQPPSSHVVLTGPDLEHMNLEASDTSLQPNPEQMDEEFTTTTNLNEEEPEKTNIKAEVQSMVTVPIHQDTSSVPLMTTSVIDLTISQPVPTAVQAPLPTITATATATTTTTTLPPIPPQPQQGSSDSILIKRIGELEQHMADMVEANQALEERLDKQGSKLYKLEYLNIPHQVRKAVDEIVTDAESNSYQAHEDHKMLYEALEKSMARDHQLLTDLAKARGKKKKRRDSPKTPPGSPPHQPPPPLPPTGIDAPSYSKTAASAEYMAWTTTDTRFKPSVSSIPEELHMDDDTTHDEQWKPLTEDRPATPEPAWSIPSSDLHVPVNNWASALASTYAHPPENSLLAQTGDMAIFMDWFCKKQGITELKQQDLEGPAYEIVKVFHPNVIHLQYQMEECHKLLTDQVDESIIRHNVSKPLPQGGPPGQVTIQYDFFFNKDLEYLRYGSRVADLHCPSRR</sequence>
<proteinExistence type="predicted"/>
<evidence type="ECO:0000313" key="4">
    <source>
        <dbReference type="Proteomes" id="UP001151760"/>
    </source>
</evidence>
<accession>A0ABQ5AF57</accession>
<gene>
    <name evidence="3" type="ORF">Tco_0820977</name>
</gene>
<feature type="compositionally biased region" description="Polar residues" evidence="2">
    <location>
        <begin position="42"/>
        <end position="59"/>
    </location>
</feature>
<name>A0ABQ5AF57_9ASTR</name>
<feature type="region of interest" description="Disordered" evidence="2">
    <location>
        <begin position="328"/>
        <end position="364"/>
    </location>
</feature>
<feature type="compositionally biased region" description="Basic and acidic residues" evidence="2">
    <location>
        <begin position="393"/>
        <end position="416"/>
    </location>
</feature>
<feature type="region of interest" description="Disordered" evidence="2">
    <location>
        <begin position="25"/>
        <end position="121"/>
    </location>
</feature>
<protein>
    <submittedName>
        <fullName evidence="3">Uncharacterized protein</fullName>
    </submittedName>
</protein>
<comment type="caution">
    <text evidence="3">The sequence shown here is derived from an EMBL/GenBank/DDBJ whole genome shotgun (WGS) entry which is preliminary data.</text>
</comment>
<reference evidence="3" key="2">
    <citation type="submission" date="2022-01" db="EMBL/GenBank/DDBJ databases">
        <authorList>
            <person name="Yamashiro T."/>
            <person name="Shiraishi A."/>
            <person name="Satake H."/>
            <person name="Nakayama K."/>
        </authorList>
    </citation>
    <scope>NUCLEOTIDE SEQUENCE</scope>
</reference>
<evidence type="ECO:0000256" key="1">
    <source>
        <dbReference type="SAM" id="Coils"/>
    </source>
</evidence>
<dbReference type="Proteomes" id="UP001151760">
    <property type="component" value="Unassembled WGS sequence"/>
</dbReference>
<dbReference type="EMBL" id="BQNB010012146">
    <property type="protein sequence ID" value="GJS99807.1"/>
    <property type="molecule type" value="Genomic_DNA"/>
</dbReference>
<keyword evidence="4" id="KW-1185">Reference proteome</keyword>
<feature type="compositionally biased region" description="Basic residues" evidence="2">
    <location>
        <begin position="329"/>
        <end position="338"/>
    </location>
</feature>